<dbReference type="HOGENOM" id="CLU_2094905_0_0_5"/>
<organism evidence="1 2">
    <name type="scientific">Rhizobium mesoamericanum STM3625</name>
    <dbReference type="NCBI Taxonomy" id="1211777"/>
    <lineage>
        <taxon>Bacteria</taxon>
        <taxon>Pseudomonadati</taxon>
        <taxon>Pseudomonadota</taxon>
        <taxon>Alphaproteobacteria</taxon>
        <taxon>Hyphomicrobiales</taxon>
        <taxon>Rhizobiaceae</taxon>
        <taxon>Rhizobium/Agrobacterium group</taxon>
        <taxon>Rhizobium</taxon>
    </lineage>
</organism>
<dbReference type="AlphaFoldDB" id="K0PHN4"/>
<proteinExistence type="predicted"/>
<gene>
    <name evidence="1" type="ORF">BN77_3209</name>
</gene>
<dbReference type="STRING" id="1211777.BN77_3209"/>
<sequence>MPPLTFEGAGILLNVADNSESPDLVDRPKPVRISPKRCGPRLRVVLTVPCLFRVADTEDPVTVDDMVTTPLQFRSDRRFSSAGTAFDQILLDSHRRCLSCHSINSARRELCLDRFN</sequence>
<accession>K0PHN4</accession>
<reference evidence="1 2" key="1">
    <citation type="journal article" date="2013" name="Genome Announc.">
        <title>Draft Genome Sequence of Rhizobium mesoamericanum STM3625, a Nitrogen-Fixing Symbiont of Mimosa pudica Isolated in French Guiana (South America).</title>
        <authorList>
            <person name="Moulin L."/>
            <person name="Mornico D."/>
            <person name="Melkonian R."/>
            <person name="Klonowska A."/>
        </authorList>
    </citation>
    <scope>NUCLEOTIDE SEQUENCE [LARGE SCALE GENOMIC DNA]</scope>
    <source>
        <strain evidence="1 2">STM3625</strain>
    </source>
</reference>
<comment type="caution">
    <text evidence="1">The sequence shown here is derived from an EMBL/GenBank/DDBJ whole genome shotgun (WGS) entry which is preliminary data.</text>
</comment>
<dbReference type="Proteomes" id="UP000009319">
    <property type="component" value="Unassembled WGS sequence"/>
</dbReference>
<dbReference type="EMBL" id="CANI01000021">
    <property type="protein sequence ID" value="CCM76021.1"/>
    <property type="molecule type" value="Genomic_DNA"/>
</dbReference>
<protein>
    <submittedName>
        <fullName evidence="1">Uncharacterized protein</fullName>
    </submittedName>
</protein>
<name>K0PHN4_9HYPH</name>
<evidence type="ECO:0000313" key="1">
    <source>
        <dbReference type="EMBL" id="CCM76021.1"/>
    </source>
</evidence>
<evidence type="ECO:0000313" key="2">
    <source>
        <dbReference type="Proteomes" id="UP000009319"/>
    </source>
</evidence>
<keyword evidence="2" id="KW-1185">Reference proteome</keyword>